<reference evidence="2 3" key="1">
    <citation type="submission" date="2017-03" db="EMBL/GenBank/DDBJ databases">
        <title>Whole genome sequence of Micromonospora wenchangensis, isolated from mangrove soil.</title>
        <authorList>
            <person name="Yang H."/>
        </authorList>
    </citation>
    <scope>NUCLEOTIDE SEQUENCE [LARGE SCALE GENOMIC DNA]</scope>
    <source>
        <strain evidence="2 3">CCTCC AA 2012002</strain>
    </source>
</reference>
<feature type="region of interest" description="Disordered" evidence="1">
    <location>
        <begin position="77"/>
        <end position="111"/>
    </location>
</feature>
<evidence type="ECO:0000313" key="3">
    <source>
        <dbReference type="Proteomes" id="UP000197174"/>
    </source>
</evidence>
<dbReference type="Proteomes" id="UP000197174">
    <property type="component" value="Unassembled WGS sequence"/>
</dbReference>
<comment type="caution">
    <text evidence="2">The sequence shown here is derived from an EMBL/GenBank/DDBJ whole genome shotgun (WGS) entry which is preliminary data.</text>
</comment>
<dbReference type="EMBL" id="MZMV01000042">
    <property type="protein sequence ID" value="OWV03562.1"/>
    <property type="molecule type" value="Genomic_DNA"/>
</dbReference>
<feature type="compositionally biased region" description="Low complexity" evidence="1">
    <location>
        <begin position="79"/>
        <end position="89"/>
    </location>
</feature>
<organism evidence="2 3">
    <name type="scientific">Micromonospora wenchangensis</name>
    <dbReference type="NCBI Taxonomy" id="1185415"/>
    <lineage>
        <taxon>Bacteria</taxon>
        <taxon>Bacillati</taxon>
        <taxon>Actinomycetota</taxon>
        <taxon>Actinomycetes</taxon>
        <taxon>Micromonosporales</taxon>
        <taxon>Micromonosporaceae</taxon>
        <taxon>Micromonospora</taxon>
    </lineage>
</organism>
<feature type="region of interest" description="Disordered" evidence="1">
    <location>
        <begin position="1"/>
        <end position="28"/>
    </location>
</feature>
<proteinExistence type="predicted"/>
<protein>
    <submittedName>
        <fullName evidence="2">Uncharacterized protein</fullName>
    </submittedName>
</protein>
<name>A0A246RHI5_9ACTN</name>
<keyword evidence="3" id="KW-1185">Reference proteome</keyword>
<gene>
    <name evidence="2" type="ORF">B5D80_22540</name>
</gene>
<evidence type="ECO:0000256" key="1">
    <source>
        <dbReference type="SAM" id="MobiDB-lite"/>
    </source>
</evidence>
<dbReference type="AlphaFoldDB" id="A0A246RHI5"/>
<accession>A0A246RHI5</accession>
<evidence type="ECO:0000313" key="2">
    <source>
        <dbReference type="EMBL" id="OWV03562.1"/>
    </source>
</evidence>
<sequence>MASGSAAGSASGSAAGAAGDTTAAPGGLVAGAAAPASTVRGAAWALIANRTAAMPVPVSRVSNGVVRFMSSSLHRVVRSRGAGRSMSGREPAIAGGRVPGPSPTVIVPGGR</sequence>